<evidence type="ECO:0000256" key="3">
    <source>
        <dbReference type="ARBA" id="ARBA00023237"/>
    </source>
</evidence>
<dbReference type="GO" id="GO:0009279">
    <property type="term" value="C:cell outer membrane"/>
    <property type="evidence" value="ECO:0007669"/>
    <property type="project" value="UniProtKB-SubCell"/>
</dbReference>
<evidence type="ECO:0000256" key="2">
    <source>
        <dbReference type="ARBA" id="ARBA00023136"/>
    </source>
</evidence>
<dbReference type="AlphaFoldDB" id="A0A0C5WQ66"/>
<dbReference type="Proteomes" id="UP000032303">
    <property type="component" value="Chromosome 2"/>
</dbReference>
<organism evidence="7 8">
    <name type="scientific">Photobacterium gaetbulicola Gung47</name>
    <dbReference type="NCBI Taxonomy" id="658445"/>
    <lineage>
        <taxon>Bacteria</taxon>
        <taxon>Pseudomonadati</taxon>
        <taxon>Pseudomonadota</taxon>
        <taxon>Gammaproteobacteria</taxon>
        <taxon>Vibrionales</taxon>
        <taxon>Vibrionaceae</taxon>
        <taxon>Photobacterium</taxon>
    </lineage>
</organism>
<evidence type="ECO:0000256" key="5">
    <source>
        <dbReference type="SAM" id="SignalP"/>
    </source>
</evidence>
<dbReference type="InterPro" id="IPR050330">
    <property type="entry name" value="Bact_OuterMem_StrucFunc"/>
</dbReference>
<keyword evidence="2 4" id="KW-0472">Membrane</keyword>
<keyword evidence="3" id="KW-0998">Cell outer membrane</keyword>
<dbReference type="SUPFAM" id="SSF103088">
    <property type="entry name" value="OmpA-like"/>
    <property type="match status" value="1"/>
</dbReference>
<dbReference type="PANTHER" id="PTHR30329">
    <property type="entry name" value="STATOR ELEMENT OF FLAGELLAR MOTOR COMPLEX"/>
    <property type="match status" value="1"/>
</dbReference>
<proteinExistence type="predicted"/>
<dbReference type="InterPro" id="IPR006665">
    <property type="entry name" value="OmpA-like"/>
</dbReference>
<gene>
    <name evidence="7" type="ORF">H744_2c1856</name>
</gene>
<dbReference type="OrthoDB" id="9792521at2"/>
<evidence type="ECO:0000313" key="7">
    <source>
        <dbReference type="EMBL" id="AJR08522.1"/>
    </source>
</evidence>
<dbReference type="InterPro" id="IPR036737">
    <property type="entry name" value="OmpA-like_sf"/>
</dbReference>
<keyword evidence="8" id="KW-1185">Reference proteome</keyword>
<name>A0A0C5WQ66_9GAMM</name>
<dbReference type="CDD" id="cd07185">
    <property type="entry name" value="OmpA_C-like"/>
    <property type="match status" value="1"/>
</dbReference>
<sequence>MRNCKRYGLLLLSLLVFGCAQSDKAGMQSATEVDKFLAANYEQASVVVIERFGDVEQKERQVIITLKGDNSFAYNSSNVKTGGRVVLEQLSQTLKEFPESKVFIGGHTDSIGSEEYNRILSTQRAEAVHAILVDNGVDESRLGLFGFGKDFPIANNDTEEGRQLNRRIELRITPKFEAFTQ</sequence>
<dbReference type="InterPro" id="IPR006664">
    <property type="entry name" value="OMP_bac"/>
</dbReference>
<dbReference type="PROSITE" id="PS51123">
    <property type="entry name" value="OMPA_2"/>
    <property type="match status" value="1"/>
</dbReference>
<protein>
    <submittedName>
        <fullName evidence="7">Putative OmpA family domain-containing protein</fullName>
    </submittedName>
</protein>
<evidence type="ECO:0000256" key="4">
    <source>
        <dbReference type="PROSITE-ProRule" id="PRU00473"/>
    </source>
</evidence>
<dbReference type="PROSITE" id="PS51257">
    <property type="entry name" value="PROKAR_LIPOPROTEIN"/>
    <property type="match status" value="1"/>
</dbReference>
<dbReference type="PANTHER" id="PTHR30329:SF21">
    <property type="entry name" value="LIPOPROTEIN YIAD-RELATED"/>
    <property type="match status" value="1"/>
</dbReference>
<dbReference type="HOGENOM" id="CLU_016890_1_1_6"/>
<evidence type="ECO:0000256" key="1">
    <source>
        <dbReference type="ARBA" id="ARBA00004442"/>
    </source>
</evidence>
<dbReference type="STRING" id="658445.H744_2c1856"/>
<accession>A0A0C5WQ66</accession>
<reference evidence="7 8" key="1">
    <citation type="submission" date="2013-05" db="EMBL/GenBank/DDBJ databases">
        <title>Complete genome sequence of the lipase-producing bacterium Photobacterium gaetbulicola Gung47.</title>
        <authorList>
            <person name="Kim Y.-O."/>
        </authorList>
    </citation>
    <scope>NUCLEOTIDE SEQUENCE [LARGE SCALE GENOMIC DNA]</scope>
    <source>
        <strain evidence="7 8">Gung47</strain>
    </source>
</reference>
<keyword evidence="5" id="KW-0732">Signal</keyword>
<dbReference type="PATRIC" id="fig|658445.3.peg.3786"/>
<dbReference type="Gene3D" id="3.30.1330.60">
    <property type="entry name" value="OmpA-like domain"/>
    <property type="match status" value="1"/>
</dbReference>
<feature type="chain" id="PRO_5002195400" evidence="5">
    <location>
        <begin position="26"/>
        <end position="181"/>
    </location>
</feature>
<evidence type="ECO:0000313" key="8">
    <source>
        <dbReference type="Proteomes" id="UP000032303"/>
    </source>
</evidence>
<dbReference type="PRINTS" id="PR01021">
    <property type="entry name" value="OMPADOMAIN"/>
</dbReference>
<dbReference type="KEGG" id="pgb:H744_2c1856"/>
<feature type="domain" description="OmpA-like" evidence="6">
    <location>
        <begin position="59"/>
        <end position="176"/>
    </location>
</feature>
<dbReference type="EMBL" id="CP005974">
    <property type="protein sequence ID" value="AJR08522.1"/>
    <property type="molecule type" value="Genomic_DNA"/>
</dbReference>
<dbReference type="Pfam" id="PF00691">
    <property type="entry name" value="OmpA"/>
    <property type="match status" value="1"/>
</dbReference>
<evidence type="ECO:0000259" key="6">
    <source>
        <dbReference type="PROSITE" id="PS51123"/>
    </source>
</evidence>
<feature type="signal peptide" evidence="5">
    <location>
        <begin position="1"/>
        <end position="25"/>
    </location>
</feature>
<comment type="subcellular location">
    <subcellularLocation>
        <location evidence="1">Cell outer membrane</location>
    </subcellularLocation>
</comment>